<comment type="caution">
    <text evidence="1">The sequence shown here is derived from an EMBL/GenBank/DDBJ whole genome shotgun (WGS) entry which is preliminary data.</text>
</comment>
<name>A0ABV2XLV5_9ACTN</name>
<proteinExistence type="predicted"/>
<dbReference type="RefSeq" id="WP_359784274.1">
    <property type="nucleotide sequence ID" value="NZ_JBEYBN010000001.1"/>
</dbReference>
<protein>
    <submittedName>
        <fullName evidence="1">Uncharacterized protein</fullName>
    </submittedName>
</protein>
<sequence>MACAPCQKNKKQYEVINSQGTRVFGPTPYKTTADAMAQRHNGTVREVPKDAG</sequence>
<accession>A0ABV2XLV5</accession>
<dbReference type="EMBL" id="JBEYBN010000001">
    <property type="protein sequence ID" value="MEU2264940.1"/>
    <property type="molecule type" value="Genomic_DNA"/>
</dbReference>
<evidence type="ECO:0000313" key="2">
    <source>
        <dbReference type="Proteomes" id="UP001550603"/>
    </source>
</evidence>
<dbReference type="Proteomes" id="UP001550603">
    <property type="component" value="Unassembled WGS sequence"/>
</dbReference>
<reference evidence="1 2" key="1">
    <citation type="submission" date="2024-06" db="EMBL/GenBank/DDBJ databases">
        <title>The Natural Products Discovery Center: Release of the First 8490 Sequenced Strains for Exploring Actinobacteria Biosynthetic Diversity.</title>
        <authorList>
            <person name="Kalkreuter E."/>
            <person name="Kautsar S.A."/>
            <person name="Yang D."/>
            <person name="Bader C.D."/>
            <person name="Teijaro C.N."/>
            <person name="Fluegel L."/>
            <person name="Davis C.M."/>
            <person name="Simpson J.R."/>
            <person name="Lauterbach L."/>
            <person name="Steele A.D."/>
            <person name="Gui C."/>
            <person name="Meng S."/>
            <person name="Li G."/>
            <person name="Viehrig K."/>
            <person name="Ye F."/>
            <person name="Su P."/>
            <person name="Kiefer A.F."/>
            <person name="Nichols A."/>
            <person name="Cepeda A.J."/>
            <person name="Yan W."/>
            <person name="Fan B."/>
            <person name="Jiang Y."/>
            <person name="Adhikari A."/>
            <person name="Zheng C.-J."/>
            <person name="Schuster L."/>
            <person name="Cowan T.M."/>
            <person name="Smanski M.J."/>
            <person name="Chevrette M.G."/>
            <person name="De Carvalho L.P.S."/>
            <person name="Shen B."/>
        </authorList>
    </citation>
    <scope>NUCLEOTIDE SEQUENCE [LARGE SCALE GENOMIC DNA]</scope>
    <source>
        <strain evidence="1 2">NPDC019583</strain>
    </source>
</reference>
<keyword evidence="2" id="KW-1185">Reference proteome</keyword>
<evidence type="ECO:0000313" key="1">
    <source>
        <dbReference type="EMBL" id="MEU2264940.1"/>
    </source>
</evidence>
<organism evidence="1 2">
    <name type="scientific">Streptomyces olindensis</name>
    <dbReference type="NCBI Taxonomy" id="358823"/>
    <lineage>
        <taxon>Bacteria</taxon>
        <taxon>Bacillati</taxon>
        <taxon>Actinomycetota</taxon>
        <taxon>Actinomycetes</taxon>
        <taxon>Kitasatosporales</taxon>
        <taxon>Streptomycetaceae</taxon>
        <taxon>Streptomyces</taxon>
    </lineage>
</organism>
<gene>
    <name evidence="1" type="ORF">ABZ568_00500</name>
</gene>